<evidence type="ECO:0008006" key="2">
    <source>
        <dbReference type="Google" id="ProtNLM"/>
    </source>
</evidence>
<dbReference type="AlphaFoldDB" id="A0A645G152"/>
<dbReference type="Gene3D" id="3.40.50.1110">
    <property type="entry name" value="SGNH hydrolase"/>
    <property type="match status" value="1"/>
</dbReference>
<accession>A0A645G152</accession>
<dbReference type="SUPFAM" id="SSF52266">
    <property type="entry name" value="SGNH hydrolase"/>
    <property type="match status" value="1"/>
</dbReference>
<gene>
    <name evidence="1" type="ORF">SDC9_165219</name>
</gene>
<dbReference type="EMBL" id="VSSQ01065089">
    <property type="protein sequence ID" value="MPN17864.1"/>
    <property type="molecule type" value="Genomic_DNA"/>
</dbReference>
<protein>
    <recommendedName>
        <fullName evidence="2">SGNH hydrolase-type esterase domain-containing protein</fullName>
    </recommendedName>
</protein>
<dbReference type="InterPro" id="IPR036514">
    <property type="entry name" value="SGNH_hydro_sf"/>
</dbReference>
<reference evidence="1" key="1">
    <citation type="submission" date="2019-08" db="EMBL/GenBank/DDBJ databases">
        <authorList>
            <person name="Kucharzyk K."/>
            <person name="Murdoch R.W."/>
            <person name="Higgins S."/>
            <person name="Loffler F."/>
        </authorList>
    </citation>
    <scope>NUCLEOTIDE SEQUENCE</scope>
</reference>
<sequence length="103" mass="11585">MLSAGLKVAGQTPVLIINEPIMVSSGKNSEIRYNFYYPRWVYDEYRQALSQEAQKNGWNYLDLWNLIPETEFTNSAIHLSPAGEQTFAAEVAKAVQANTCLAK</sequence>
<name>A0A645G152_9ZZZZ</name>
<evidence type="ECO:0000313" key="1">
    <source>
        <dbReference type="EMBL" id="MPN17864.1"/>
    </source>
</evidence>
<proteinExistence type="predicted"/>
<comment type="caution">
    <text evidence="1">The sequence shown here is derived from an EMBL/GenBank/DDBJ whole genome shotgun (WGS) entry which is preliminary data.</text>
</comment>
<organism evidence="1">
    <name type="scientific">bioreactor metagenome</name>
    <dbReference type="NCBI Taxonomy" id="1076179"/>
    <lineage>
        <taxon>unclassified sequences</taxon>
        <taxon>metagenomes</taxon>
        <taxon>ecological metagenomes</taxon>
    </lineage>
</organism>